<keyword evidence="1" id="KW-0472">Membrane</keyword>
<dbReference type="EMBL" id="JAUFQU010000001">
    <property type="protein sequence ID" value="MDN3708731.1"/>
    <property type="molecule type" value="Genomic_DNA"/>
</dbReference>
<keyword evidence="1" id="KW-0812">Transmembrane</keyword>
<organism evidence="2 3">
    <name type="scientific">Paenimyroides ceti</name>
    <dbReference type="NCBI Taxonomy" id="395087"/>
    <lineage>
        <taxon>Bacteria</taxon>
        <taxon>Pseudomonadati</taxon>
        <taxon>Bacteroidota</taxon>
        <taxon>Flavobacteriia</taxon>
        <taxon>Flavobacteriales</taxon>
        <taxon>Flavobacteriaceae</taxon>
        <taxon>Paenimyroides</taxon>
    </lineage>
</organism>
<feature type="transmembrane region" description="Helical" evidence="1">
    <location>
        <begin position="41"/>
        <end position="64"/>
    </location>
</feature>
<evidence type="ECO:0008006" key="4">
    <source>
        <dbReference type="Google" id="ProtNLM"/>
    </source>
</evidence>
<keyword evidence="1" id="KW-1133">Transmembrane helix</keyword>
<comment type="caution">
    <text evidence="2">The sequence shown here is derived from an EMBL/GenBank/DDBJ whole genome shotgun (WGS) entry which is preliminary data.</text>
</comment>
<feature type="transmembrane region" description="Helical" evidence="1">
    <location>
        <begin position="12"/>
        <end position="29"/>
    </location>
</feature>
<keyword evidence="3" id="KW-1185">Reference proteome</keyword>
<gene>
    <name evidence="2" type="ORF">QW060_16635</name>
</gene>
<evidence type="ECO:0000313" key="3">
    <source>
        <dbReference type="Proteomes" id="UP001242368"/>
    </source>
</evidence>
<protein>
    <recommendedName>
        <fullName evidence="4">Photosystem I assembly protein Ycf4</fullName>
    </recommendedName>
</protein>
<evidence type="ECO:0000256" key="1">
    <source>
        <dbReference type="SAM" id="Phobius"/>
    </source>
</evidence>
<accession>A0ABT8CX89</accession>
<proteinExistence type="predicted"/>
<dbReference type="RefSeq" id="WP_290364583.1">
    <property type="nucleotide sequence ID" value="NZ_JAUFQU010000001.1"/>
</dbReference>
<name>A0ABT8CX89_9FLAO</name>
<sequence>MITSKFSPSVYFFSFLLLSFPFIAAYFIIKINNLLKGELTWGVIIFFIIFGIIGVLVTIWGLFVEMNLRMAKLRIDAASIEIIQMLGFGTKRKLNFSDIDGYIIKSFKSRGQTQEYFYLIKNQKAIGVFSSLYLKNYSEIKEAVASHLKNFG</sequence>
<reference evidence="3" key="1">
    <citation type="journal article" date="2019" name="Int. J. Syst. Evol. Microbiol.">
        <title>The Global Catalogue of Microorganisms (GCM) 10K type strain sequencing project: providing services to taxonomists for standard genome sequencing and annotation.</title>
        <authorList>
            <consortium name="The Broad Institute Genomics Platform"/>
            <consortium name="The Broad Institute Genome Sequencing Center for Infectious Disease"/>
            <person name="Wu L."/>
            <person name="Ma J."/>
        </authorList>
    </citation>
    <scope>NUCLEOTIDE SEQUENCE [LARGE SCALE GENOMIC DNA]</scope>
    <source>
        <strain evidence="3">CECT 7184</strain>
    </source>
</reference>
<dbReference type="Proteomes" id="UP001242368">
    <property type="component" value="Unassembled WGS sequence"/>
</dbReference>
<evidence type="ECO:0000313" key="2">
    <source>
        <dbReference type="EMBL" id="MDN3708731.1"/>
    </source>
</evidence>